<name>A0ABM9VME7_9HYPH</name>
<organism evidence="4 5">
    <name type="scientific">Agrobacterium genomosp. 13 str. CFBP 6927</name>
    <dbReference type="NCBI Taxonomy" id="1183428"/>
    <lineage>
        <taxon>Bacteria</taxon>
        <taxon>Pseudomonadati</taxon>
        <taxon>Pseudomonadota</taxon>
        <taxon>Alphaproteobacteria</taxon>
        <taxon>Hyphomicrobiales</taxon>
        <taxon>Rhizobiaceae</taxon>
        <taxon>Rhizobium/Agrobacterium group</taxon>
        <taxon>Agrobacterium</taxon>
        <taxon>Agrobacterium tumefaciens complex</taxon>
    </lineage>
</organism>
<dbReference type="InterPro" id="IPR050740">
    <property type="entry name" value="Aldehyde_DH_Superfamily"/>
</dbReference>
<evidence type="ECO:0000259" key="3">
    <source>
        <dbReference type="Pfam" id="PF00171"/>
    </source>
</evidence>
<gene>
    <name evidence="4" type="primary">araE</name>
    <name evidence="4" type="ORF">AGR13a_Lc70011</name>
</gene>
<dbReference type="InterPro" id="IPR016162">
    <property type="entry name" value="Ald_DH_N"/>
</dbReference>
<sequence length="566" mass="61191">MTGDWFHFTEKSWRLPQWTVETYRPELNIKIVASVSGHSKSLFAGNTQTFVPRSESRDAGYRPARKILFTSPGRTAFRRIGRIMKVAPMHTYPDIKLLIDGEWRDAVSGKTIAVSDPATDEIIGAIAHAEKEDLDLALAAAERGFKVWRDTSPFERSKIMRRAADILRERKDKIAYMMTREQGKPLAQSAGEIIAAADTIDWFAEEARRTYGQVIPARATGVSQLAIKLPVGPVAAFTPWNFPINQIVRKLSAALATGCSIIVKAPEETPASPAELIRAFVDAGVPAGVIGLVYGVPAEISEYLIPHPVIRKISFTGSTPIGKHLAALAGKHMKRATMELGGHAPVMIFNDADIEKAIEVTSLSKFRNAGQVCVAPTRFLVQDGVADRFLEGFVEAAKAVKVGNGLEEGVIMGPLANERRIPALEGLISDAVSHGGELKTGGRRIGNKGNFFEPTVLANVPTTAKIMNDEPFGPVAIINRFSTFDDAVTEANRLPFGLASYAFTGSVKTAHALGQQVEAGMLTINHNGLALPEVPFGGIKDSGYGTEGGSEAVQAYLETRFISQMS</sequence>
<dbReference type="PROSITE" id="PS00070">
    <property type="entry name" value="ALDEHYDE_DEHYDR_CYS"/>
    <property type="match status" value="1"/>
</dbReference>
<dbReference type="InterPro" id="IPR016161">
    <property type="entry name" value="Ald_DH/histidinol_DH"/>
</dbReference>
<dbReference type="PANTHER" id="PTHR43353:SF5">
    <property type="entry name" value="SUCCINATE-SEMIALDEHYDE DEHYDROGENASE, MITOCHONDRIAL"/>
    <property type="match status" value="1"/>
</dbReference>
<reference evidence="4 5" key="1">
    <citation type="submission" date="2016-01" db="EMBL/GenBank/DDBJ databases">
        <authorList>
            <person name="Regsiter A."/>
            <person name="william w."/>
        </authorList>
    </citation>
    <scope>NUCLEOTIDE SEQUENCE [LARGE SCALE GENOMIC DNA]</scope>
    <source>
        <strain evidence="4 5">CFBP 6927</strain>
    </source>
</reference>
<dbReference type="GO" id="GO:0047533">
    <property type="term" value="F:2,5-dioxovalerate dehydrogenase (NADP+) activity"/>
    <property type="evidence" value="ECO:0007669"/>
    <property type="project" value="UniProtKB-EC"/>
</dbReference>
<feature type="domain" description="Aldehyde dehydrogenase" evidence="3">
    <location>
        <begin position="103"/>
        <end position="561"/>
    </location>
</feature>
<proteinExistence type="inferred from homology"/>
<dbReference type="GO" id="GO:0004777">
    <property type="term" value="F:succinate-semialdehyde dehydrogenase (NAD+) activity"/>
    <property type="evidence" value="ECO:0007669"/>
    <property type="project" value="UniProtKB-EC"/>
</dbReference>
<evidence type="ECO:0000256" key="2">
    <source>
        <dbReference type="ARBA" id="ARBA00023002"/>
    </source>
</evidence>
<protein>
    <submittedName>
        <fullName evidence="4">Alpha-ketoglutaric semialdehyde dehydrogenase</fullName>
        <ecNumber evidence="4">1.2.1.24</ecNumber>
        <ecNumber evidence="4">1.2.1.26</ecNumber>
    </submittedName>
</protein>
<accession>A0ABM9VME7</accession>
<evidence type="ECO:0000313" key="5">
    <source>
        <dbReference type="Proteomes" id="UP000191812"/>
    </source>
</evidence>
<comment type="similarity">
    <text evidence="1">Belongs to the aldehyde dehydrogenase family.</text>
</comment>
<dbReference type="Gene3D" id="3.40.309.10">
    <property type="entry name" value="Aldehyde Dehydrogenase, Chain A, domain 2"/>
    <property type="match status" value="1"/>
</dbReference>
<comment type="caution">
    <text evidence="4">The sequence shown here is derived from an EMBL/GenBank/DDBJ whole genome shotgun (WGS) entry which is preliminary data.</text>
</comment>
<keyword evidence="5" id="KW-1185">Reference proteome</keyword>
<dbReference type="CDD" id="cd07103">
    <property type="entry name" value="ALDH_F5_SSADH_GabD"/>
    <property type="match status" value="1"/>
</dbReference>
<dbReference type="Gene3D" id="3.40.605.10">
    <property type="entry name" value="Aldehyde Dehydrogenase, Chain A, domain 1"/>
    <property type="match status" value="1"/>
</dbReference>
<dbReference type="EC" id="1.2.1.26" evidence="4"/>
<dbReference type="EC" id="1.2.1.24" evidence="4"/>
<evidence type="ECO:0000256" key="1">
    <source>
        <dbReference type="ARBA" id="ARBA00009986"/>
    </source>
</evidence>
<dbReference type="InterPro" id="IPR016163">
    <property type="entry name" value="Ald_DH_C"/>
</dbReference>
<dbReference type="Pfam" id="PF00171">
    <property type="entry name" value="Aldedh"/>
    <property type="match status" value="1"/>
</dbReference>
<keyword evidence="2 4" id="KW-0560">Oxidoreductase</keyword>
<dbReference type="InterPro" id="IPR016160">
    <property type="entry name" value="Ald_DH_CS_CYS"/>
</dbReference>
<dbReference type="EMBL" id="FBWH01000046">
    <property type="protein sequence ID" value="CUX61859.1"/>
    <property type="molecule type" value="Genomic_DNA"/>
</dbReference>
<dbReference type="SUPFAM" id="SSF53720">
    <property type="entry name" value="ALDH-like"/>
    <property type="match status" value="1"/>
</dbReference>
<dbReference type="Proteomes" id="UP000191812">
    <property type="component" value="Unassembled WGS sequence"/>
</dbReference>
<dbReference type="InterPro" id="IPR015590">
    <property type="entry name" value="Aldehyde_DH_dom"/>
</dbReference>
<evidence type="ECO:0000313" key="4">
    <source>
        <dbReference type="EMBL" id="CUX61859.1"/>
    </source>
</evidence>
<dbReference type="PANTHER" id="PTHR43353">
    <property type="entry name" value="SUCCINATE-SEMIALDEHYDE DEHYDROGENASE, MITOCHONDRIAL"/>
    <property type="match status" value="1"/>
</dbReference>